<dbReference type="AlphaFoldDB" id="A0A222WTI9"/>
<reference evidence="1 2" key="1">
    <citation type="submission" date="2017-03" db="EMBL/GenBank/DDBJ databases">
        <title>Complete genome sequence of Paenibacillus Kribbensis producing bioflocculants.</title>
        <authorList>
            <person name="Lee H.-G."/>
            <person name="Oh H.-M."/>
        </authorList>
    </citation>
    <scope>NUCLEOTIDE SEQUENCE [LARGE SCALE GENOMIC DNA]</scope>
    <source>
        <strain evidence="1 2">AM49</strain>
    </source>
</reference>
<name>A0A222WTI9_9BACL</name>
<dbReference type="OrthoDB" id="41445at2"/>
<sequence length="69" mass="7525">MGDKGTLTTVEAVNATGVLKAVIDNPATGHVSVSAIDPYEHKMWIASREKANESPYYLTEILKSISIKY</sequence>
<dbReference type="EMBL" id="CP020028">
    <property type="protein sequence ID" value="ASR49837.1"/>
    <property type="molecule type" value="Genomic_DNA"/>
</dbReference>
<gene>
    <name evidence="1" type="ORF">B4V02_00865</name>
</gene>
<dbReference type="KEGG" id="pkb:B4V02_00865"/>
<accession>A0A222WTI9</accession>
<protein>
    <submittedName>
        <fullName evidence="1">Uncharacterized protein</fullName>
    </submittedName>
</protein>
<keyword evidence="2" id="KW-1185">Reference proteome</keyword>
<dbReference type="Proteomes" id="UP000214666">
    <property type="component" value="Chromosome"/>
</dbReference>
<proteinExistence type="predicted"/>
<organism evidence="1 2">
    <name type="scientific">Paenibacillus kribbensis</name>
    <dbReference type="NCBI Taxonomy" id="172713"/>
    <lineage>
        <taxon>Bacteria</taxon>
        <taxon>Bacillati</taxon>
        <taxon>Bacillota</taxon>
        <taxon>Bacilli</taxon>
        <taxon>Bacillales</taxon>
        <taxon>Paenibacillaceae</taxon>
        <taxon>Paenibacillus</taxon>
    </lineage>
</organism>
<evidence type="ECO:0000313" key="1">
    <source>
        <dbReference type="EMBL" id="ASR49837.1"/>
    </source>
</evidence>
<evidence type="ECO:0000313" key="2">
    <source>
        <dbReference type="Proteomes" id="UP000214666"/>
    </source>
</evidence>